<protein>
    <submittedName>
        <fullName evidence="3">Uncharacterized protein</fullName>
    </submittedName>
</protein>
<proteinExistence type="predicted"/>
<evidence type="ECO:0000313" key="3">
    <source>
        <dbReference type="EMBL" id="KAK2837291.1"/>
    </source>
</evidence>
<organism evidence="3 4">
    <name type="scientific">Channa striata</name>
    <name type="common">Snakehead murrel</name>
    <name type="synonym">Ophicephalus striatus</name>
    <dbReference type="NCBI Taxonomy" id="64152"/>
    <lineage>
        <taxon>Eukaryota</taxon>
        <taxon>Metazoa</taxon>
        <taxon>Chordata</taxon>
        <taxon>Craniata</taxon>
        <taxon>Vertebrata</taxon>
        <taxon>Euteleostomi</taxon>
        <taxon>Actinopterygii</taxon>
        <taxon>Neopterygii</taxon>
        <taxon>Teleostei</taxon>
        <taxon>Neoteleostei</taxon>
        <taxon>Acanthomorphata</taxon>
        <taxon>Anabantaria</taxon>
        <taxon>Anabantiformes</taxon>
        <taxon>Channoidei</taxon>
        <taxon>Channidae</taxon>
        <taxon>Channa</taxon>
    </lineage>
</organism>
<name>A0AA88SGT3_CHASR</name>
<feature type="compositionally biased region" description="Polar residues" evidence="1">
    <location>
        <begin position="12"/>
        <end position="22"/>
    </location>
</feature>
<accession>A0AA88SGT3</accession>
<dbReference type="Proteomes" id="UP001187415">
    <property type="component" value="Unassembled WGS sequence"/>
</dbReference>
<keyword evidence="2" id="KW-0472">Membrane</keyword>
<comment type="caution">
    <text evidence="3">The sequence shown here is derived from an EMBL/GenBank/DDBJ whole genome shotgun (WGS) entry which is preliminary data.</text>
</comment>
<evidence type="ECO:0000313" key="4">
    <source>
        <dbReference type="Proteomes" id="UP001187415"/>
    </source>
</evidence>
<evidence type="ECO:0000256" key="2">
    <source>
        <dbReference type="SAM" id="Phobius"/>
    </source>
</evidence>
<feature type="transmembrane region" description="Helical" evidence="2">
    <location>
        <begin position="102"/>
        <end position="122"/>
    </location>
</feature>
<keyword evidence="2" id="KW-1133">Transmembrane helix</keyword>
<reference evidence="3" key="1">
    <citation type="submission" date="2023-07" db="EMBL/GenBank/DDBJ databases">
        <title>Chromosome-level Genome Assembly of Striped Snakehead (Channa striata).</title>
        <authorList>
            <person name="Liu H."/>
        </authorList>
    </citation>
    <scope>NUCLEOTIDE SEQUENCE</scope>
    <source>
        <strain evidence="3">Gz</strain>
        <tissue evidence="3">Muscle</tissue>
    </source>
</reference>
<dbReference type="EMBL" id="JAUPFM010000011">
    <property type="protein sequence ID" value="KAK2837291.1"/>
    <property type="molecule type" value="Genomic_DNA"/>
</dbReference>
<keyword evidence="2" id="KW-0812">Transmembrane</keyword>
<feature type="region of interest" description="Disordered" evidence="1">
    <location>
        <begin position="1"/>
        <end position="26"/>
    </location>
</feature>
<evidence type="ECO:0000256" key="1">
    <source>
        <dbReference type="SAM" id="MobiDB-lite"/>
    </source>
</evidence>
<gene>
    <name evidence="3" type="ORF">Q5P01_014503</name>
</gene>
<sequence length="128" mass="14130">MAQSAAVHPLSSGVSTKPSGLRTQPHWRKKKRLTPIIIIIILLLLLFFLTIPILQPPSPDTMPRLISPAVIMCFSAVVSGQVEDPKVSDRAYVVLQKQNLVTLGSVLAVLMVLMVFMAVCVYKPLNRR</sequence>
<feature type="transmembrane region" description="Helical" evidence="2">
    <location>
        <begin position="33"/>
        <end position="53"/>
    </location>
</feature>
<keyword evidence="4" id="KW-1185">Reference proteome</keyword>
<dbReference type="AlphaFoldDB" id="A0AA88SGT3"/>